<organism evidence="1 2">
    <name type="scientific">Pseudomonas reactans</name>
    <dbReference type="NCBI Taxonomy" id="117680"/>
    <lineage>
        <taxon>Bacteria</taxon>
        <taxon>Pseudomonadati</taxon>
        <taxon>Pseudomonadota</taxon>
        <taxon>Gammaproteobacteria</taxon>
        <taxon>Pseudomonadales</taxon>
        <taxon>Pseudomonadaceae</taxon>
        <taxon>Pseudomonas</taxon>
    </lineage>
</organism>
<dbReference type="EMBL" id="JACARY010000009">
    <property type="protein sequence ID" value="NWD94189.1"/>
    <property type="molecule type" value="Genomic_DNA"/>
</dbReference>
<reference evidence="1 2" key="1">
    <citation type="submission" date="2020-04" db="EMBL/GenBank/DDBJ databases">
        <title>Molecular characterization of pseudomonads from Agaricus bisporus reveal novel blotch 2 pathogens in Western Europe.</title>
        <authorList>
            <person name="Taparia T."/>
            <person name="Krijger M."/>
            <person name="Haynes E."/>
            <person name="Elpinstone J.G."/>
            <person name="Noble R."/>
            <person name="Van Der Wolf J."/>
        </authorList>
    </citation>
    <scope>NUCLEOTIDE SEQUENCE [LARGE SCALE GENOMIC DNA]</scope>
    <source>
        <strain evidence="1 2">P7774</strain>
    </source>
</reference>
<dbReference type="RefSeq" id="WP_177049223.1">
    <property type="nucleotide sequence ID" value="NZ_JACAQM010000001.1"/>
</dbReference>
<keyword evidence="2" id="KW-1185">Reference proteome</keyword>
<sequence>MSQVKERPILFSAPMVRAILEGRKTVTRREVKKHAALDCLAAGFEPAFLTLPGNADLCPYGKPGGRLWVRETWYCNHSEVQKGPYLQPADMADLDQAREDGDLVYAADGLEPYEQEQPTWKPSIHTPRWVSRILLEITDVRVERLQDISEDQALAEGIAKTQDGGYHLENGKHYFASPVDSFASLWSSVGGDWDANPWVWVVEFKRVTP</sequence>
<evidence type="ECO:0000313" key="2">
    <source>
        <dbReference type="Proteomes" id="UP000572863"/>
    </source>
</evidence>
<dbReference type="Proteomes" id="UP000572863">
    <property type="component" value="Unassembled WGS sequence"/>
</dbReference>
<gene>
    <name evidence="1" type="ORF">HX871_07165</name>
</gene>
<evidence type="ECO:0008006" key="3">
    <source>
        <dbReference type="Google" id="ProtNLM"/>
    </source>
</evidence>
<proteinExistence type="predicted"/>
<accession>A0ABX2QTF8</accession>
<evidence type="ECO:0000313" key="1">
    <source>
        <dbReference type="EMBL" id="NWD94189.1"/>
    </source>
</evidence>
<protein>
    <recommendedName>
        <fullName evidence="3">Morphogenetic protein</fullName>
    </recommendedName>
</protein>
<name>A0ABX2QTF8_9PSED</name>
<comment type="caution">
    <text evidence="1">The sequence shown here is derived from an EMBL/GenBank/DDBJ whole genome shotgun (WGS) entry which is preliminary data.</text>
</comment>